<feature type="region of interest" description="Disordered" evidence="1">
    <location>
        <begin position="82"/>
        <end position="106"/>
    </location>
</feature>
<evidence type="ECO:0000313" key="3">
    <source>
        <dbReference type="Proteomes" id="UP000219338"/>
    </source>
</evidence>
<name>A0A284QYZ1_ARMOS</name>
<gene>
    <name evidence="2" type="ORF">ARMOST_05017</name>
</gene>
<evidence type="ECO:0000313" key="2">
    <source>
        <dbReference type="EMBL" id="SJL01694.1"/>
    </source>
</evidence>
<sequence length="106" mass="11420">MPGEILKVLYKKQPVAGIIAVRSIGIGQYNISEAGTVDYQDIHITEFVRSVAHRDHIGAVNDLAVLYPLYKSPNVRRIISGSVADSRSTSGSSDNHINGGNKAAKM</sequence>
<dbReference type="Proteomes" id="UP000219338">
    <property type="component" value="Unassembled WGS sequence"/>
</dbReference>
<accession>A0A284QYZ1</accession>
<dbReference type="AlphaFoldDB" id="A0A284QYZ1"/>
<evidence type="ECO:0000256" key="1">
    <source>
        <dbReference type="SAM" id="MobiDB-lite"/>
    </source>
</evidence>
<dbReference type="EMBL" id="FUEG01000003">
    <property type="protein sequence ID" value="SJL01694.1"/>
    <property type="molecule type" value="Genomic_DNA"/>
</dbReference>
<protein>
    <submittedName>
        <fullName evidence="2">Uncharacterized protein</fullName>
    </submittedName>
</protein>
<proteinExistence type="predicted"/>
<feature type="compositionally biased region" description="Polar residues" evidence="1">
    <location>
        <begin position="83"/>
        <end position="98"/>
    </location>
</feature>
<organism evidence="2 3">
    <name type="scientific">Armillaria ostoyae</name>
    <name type="common">Armillaria root rot fungus</name>
    <dbReference type="NCBI Taxonomy" id="47428"/>
    <lineage>
        <taxon>Eukaryota</taxon>
        <taxon>Fungi</taxon>
        <taxon>Dikarya</taxon>
        <taxon>Basidiomycota</taxon>
        <taxon>Agaricomycotina</taxon>
        <taxon>Agaricomycetes</taxon>
        <taxon>Agaricomycetidae</taxon>
        <taxon>Agaricales</taxon>
        <taxon>Marasmiineae</taxon>
        <taxon>Physalacriaceae</taxon>
        <taxon>Armillaria</taxon>
    </lineage>
</organism>
<reference evidence="3" key="1">
    <citation type="journal article" date="2017" name="Nat. Ecol. Evol.">
        <title>Genome expansion and lineage-specific genetic innovations in the forest pathogenic fungi Armillaria.</title>
        <authorList>
            <person name="Sipos G."/>
            <person name="Prasanna A.N."/>
            <person name="Walter M.C."/>
            <person name="O'Connor E."/>
            <person name="Balint B."/>
            <person name="Krizsan K."/>
            <person name="Kiss B."/>
            <person name="Hess J."/>
            <person name="Varga T."/>
            <person name="Slot J."/>
            <person name="Riley R."/>
            <person name="Boka B."/>
            <person name="Rigling D."/>
            <person name="Barry K."/>
            <person name="Lee J."/>
            <person name="Mihaltcheva S."/>
            <person name="LaButti K."/>
            <person name="Lipzen A."/>
            <person name="Waldron R."/>
            <person name="Moloney N.M."/>
            <person name="Sperisen C."/>
            <person name="Kredics L."/>
            <person name="Vagvoelgyi C."/>
            <person name="Patrignani A."/>
            <person name="Fitzpatrick D."/>
            <person name="Nagy I."/>
            <person name="Doyle S."/>
            <person name="Anderson J.B."/>
            <person name="Grigoriev I.V."/>
            <person name="Gueldener U."/>
            <person name="Muensterkoetter M."/>
            <person name="Nagy L.G."/>
        </authorList>
    </citation>
    <scope>NUCLEOTIDE SEQUENCE [LARGE SCALE GENOMIC DNA]</scope>
    <source>
        <strain evidence="3">C18/9</strain>
    </source>
</reference>
<keyword evidence="3" id="KW-1185">Reference proteome</keyword>